<dbReference type="AlphaFoldDB" id="A0A7W6A2X1"/>
<feature type="domain" description="TonB C-terminal" evidence="7">
    <location>
        <begin position="156"/>
        <end position="253"/>
    </location>
</feature>
<evidence type="ECO:0000256" key="5">
    <source>
        <dbReference type="SAM" id="MobiDB-lite"/>
    </source>
</evidence>
<dbReference type="NCBIfam" id="TIGR01352">
    <property type="entry name" value="tonB_Cterm"/>
    <property type="match status" value="1"/>
</dbReference>
<dbReference type="RefSeq" id="WP_183195848.1">
    <property type="nucleotide sequence ID" value="NZ_JACIDA010000001.1"/>
</dbReference>
<dbReference type="GO" id="GO:0055085">
    <property type="term" value="P:transmembrane transport"/>
    <property type="evidence" value="ECO:0007669"/>
    <property type="project" value="InterPro"/>
</dbReference>
<evidence type="ECO:0000256" key="4">
    <source>
        <dbReference type="ARBA" id="ARBA00023136"/>
    </source>
</evidence>
<dbReference type="EMBL" id="JACIDA010000001">
    <property type="protein sequence ID" value="MBB3871699.1"/>
    <property type="molecule type" value="Genomic_DNA"/>
</dbReference>
<proteinExistence type="predicted"/>
<sequence>MPSEYVSSLAKAATGVVVAAVQLGLLAMLAVGSVHPPTPDQGGAPVIELTLSPRAAFDSVDGSTEAAASKGGDHPKAAHEPEVQTAPVRPAPRPSQTRFPTLQTTPIALTSAVSEPLASFQAEGGSEAEPGPDGAQDLRRGLTGGGAAATSGANGGAQVDDYYAQVLRWVETHKRHPGGVTGLVTAAFTLDRRGRVSNERILSSSGRAALDAATLSQIRAAEPFPRPPAGTTWRTREFRVRLDYRPREGGRDAR</sequence>
<dbReference type="Gene3D" id="3.30.1150.10">
    <property type="match status" value="1"/>
</dbReference>
<keyword evidence="2 6" id="KW-0812">Transmembrane</keyword>
<name>A0A7W6A2X1_9CAUL</name>
<evidence type="ECO:0000259" key="7">
    <source>
        <dbReference type="PROSITE" id="PS52015"/>
    </source>
</evidence>
<feature type="region of interest" description="Disordered" evidence="5">
    <location>
        <begin position="58"/>
        <end position="100"/>
    </location>
</feature>
<evidence type="ECO:0000256" key="2">
    <source>
        <dbReference type="ARBA" id="ARBA00022692"/>
    </source>
</evidence>
<comment type="caution">
    <text evidence="8">The sequence shown here is derived from an EMBL/GenBank/DDBJ whole genome shotgun (WGS) entry which is preliminary data.</text>
</comment>
<feature type="region of interest" description="Disordered" evidence="5">
    <location>
        <begin position="116"/>
        <end position="156"/>
    </location>
</feature>
<dbReference type="SUPFAM" id="SSF74653">
    <property type="entry name" value="TolA/TonB C-terminal domain"/>
    <property type="match status" value="1"/>
</dbReference>
<keyword evidence="3 6" id="KW-1133">Transmembrane helix</keyword>
<dbReference type="GO" id="GO:0016020">
    <property type="term" value="C:membrane"/>
    <property type="evidence" value="ECO:0007669"/>
    <property type="project" value="UniProtKB-SubCell"/>
</dbReference>
<evidence type="ECO:0000313" key="9">
    <source>
        <dbReference type="Proteomes" id="UP000532936"/>
    </source>
</evidence>
<evidence type="ECO:0000256" key="3">
    <source>
        <dbReference type="ARBA" id="ARBA00022989"/>
    </source>
</evidence>
<evidence type="ECO:0000313" key="8">
    <source>
        <dbReference type="EMBL" id="MBB3871699.1"/>
    </source>
</evidence>
<accession>A0A7W6A2X1</accession>
<feature type="compositionally biased region" description="Basic and acidic residues" evidence="5">
    <location>
        <begin position="71"/>
        <end position="82"/>
    </location>
</feature>
<dbReference type="PROSITE" id="PS52015">
    <property type="entry name" value="TONB_CTD"/>
    <property type="match status" value="1"/>
</dbReference>
<keyword evidence="4 6" id="KW-0472">Membrane</keyword>
<evidence type="ECO:0000256" key="1">
    <source>
        <dbReference type="ARBA" id="ARBA00004167"/>
    </source>
</evidence>
<reference evidence="8 9" key="1">
    <citation type="submission" date="2020-08" db="EMBL/GenBank/DDBJ databases">
        <title>Genomic Encyclopedia of Type Strains, Phase IV (KMG-IV): sequencing the most valuable type-strain genomes for metagenomic binning, comparative biology and taxonomic classification.</title>
        <authorList>
            <person name="Goeker M."/>
        </authorList>
    </citation>
    <scope>NUCLEOTIDE SEQUENCE [LARGE SCALE GENOMIC DNA]</scope>
    <source>
        <strain evidence="8 9">DSM 14878</strain>
    </source>
</reference>
<evidence type="ECO:0000256" key="6">
    <source>
        <dbReference type="SAM" id="Phobius"/>
    </source>
</evidence>
<gene>
    <name evidence="8" type="ORF">GGR11_001213</name>
</gene>
<protein>
    <submittedName>
        <fullName evidence="8">Protein TonB</fullName>
    </submittedName>
</protein>
<dbReference type="Proteomes" id="UP000532936">
    <property type="component" value="Unassembled WGS sequence"/>
</dbReference>
<comment type="subcellular location">
    <subcellularLocation>
        <location evidence="1">Membrane</location>
        <topology evidence="1">Single-pass membrane protein</topology>
    </subcellularLocation>
</comment>
<dbReference type="Pfam" id="PF13103">
    <property type="entry name" value="TonB_2"/>
    <property type="match status" value="1"/>
</dbReference>
<feature type="transmembrane region" description="Helical" evidence="6">
    <location>
        <begin position="12"/>
        <end position="31"/>
    </location>
</feature>
<organism evidence="8 9">
    <name type="scientific">Brevundimonas mediterranea</name>
    <dbReference type="NCBI Taxonomy" id="74329"/>
    <lineage>
        <taxon>Bacteria</taxon>
        <taxon>Pseudomonadati</taxon>
        <taxon>Pseudomonadota</taxon>
        <taxon>Alphaproteobacteria</taxon>
        <taxon>Caulobacterales</taxon>
        <taxon>Caulobacteraceae</taxon>
        <taxon>Brevundimonas</taxon>
    </lineage>
</organism>
<dbReference type="InterPro" id="IPR006260">
    <property type="entry name" value="TonB/TolA_C"/>
</dbReference>
<dbReference type="InterPro" id="IPR037682">
    <property type="entry name" value="TonB_C"/>
</dbReference>